<proteinExistence type="predicted"/>
<dbReference type="AlphaFoldDB" id="A0AAD1XJQ3"/>
<organism evidence="1 2">
    <name type="scientific">Euplotes crassus</name>
    <dbReference type="NCBI Taxonomy" id="5936"/>
    <lineage>
        <taxon>Eukaryota</taxon>
        <taxon>Sar</taxon>
        <taxon>Alveolata</taxon>
        <taxon>Ciliophora</taxon>
        <taxon>Intramacronucleata</taxon>
        <taxon>Spirotrichea</taxon>
        <taxon>Hypotrichia</taxon>
        <taxon>Euplotida</taxon>
        <taxon>Euplotidae</taxon>
        <taxon>Moneuplotes</taxon>
    </lineage>
</organism>
<dbReference type="EMBL" id="CAMPGE010015268">
    <property type="protein sequence ID" value="CAI2373900.1"/>
    <property type="molecule type" value="Genomic_DNA"/>
</dbReference>
<protein>
    <submittedName>
        <fullName evidence="1">Uncharacterized protein</fullName>
    </submittedName>
</protein>
<accession>A0AAD1XJQ3</accession>
<keyword evidence="2" id="KW-1185">Reference proteome</keyword>
<evidence type="ECO:0000313" key="2">
    <source>
        <dbReference type="Proteomes" id="UP001295684"/>
    </source>
</evidence>
<sequence>MVGGGLLIIANPCDHTYINNPLFDDCFHDGFCDDMDLGCMDDFNIDYIAYLAEANVDIMGDPEVAEMGEELVTEDINEGLDINNDIALNKGMR</sequence>
<dbReference type="Proteomes" id="UP001295684">
    <property type="component" value="Unassembled WGS sequence"/>
</dbReference>
<comment type="caution">
    <text evidence="1">The sequence shown here is derived from an EMBL/GenBank/DDBJ whole genome shotgun (WGS) entry which is preliminary data.</text>
</comment>
<reference evidence="1" key="1">
    <citation type="submission" date="2023-07" db="EMBL/GenBank/DDBJ databases">
        <authorList>
            <consortium name="AG Swart"/>
            <person name="Singh M."/>
            <person name="Singh A."/>
            <person name="Seah K."/>
            <person name="Emmerich C."/>
        </authorList>
    </citation>
    <scope>NUCLEOTIDE SEQUENCE</scope>
    <source>
        <strain evidence="1">DP1</strain>
    </source>
</reference>
<gene>
    <name evidence="1" type="ORF">ECRASSUSDP1_LOCUS15249</name>
</gene>
<name>A0AAD1XJQ3_EUPCR</name>
<evidence type="ECO:0000313" key="1">
    <source>
        <dbReference type="EMBL" id="CAI2373900.1"/>
    </source>
</evidence>